<dbReference type="Proteomes" id="UP000244193">
    <property type="component" value="Chromosome"/>
</dbReference>
<gene>
    <name evidence="1" type="ORF">HYN48_00250</name>
</gene>
<dbReference type="Gene3D" id="3.20.20.370">
    <property type="entry name" value="Glycoside hydrolase/deacetylase"/>
    <property type="match status" value="1"/>
</dbReference>
<organism evidence="1 2">
    <name type="scientific">Flavobacterium magnum</name>
    <dbReference type="NCBI Taxonomy" id="2162713"/>
    <lineage>
        <taxon>Bacteria</taxon>
        <taxon>Pseudomonadati</taxon>
        <taxon>Bacteroidota</taxon>
        <taxon>Flavobacteriia</taxon>
        <taxon>Flavobacteriales</taxon>
        <taxon>Flavobacteriaceae</taxon>
        <taxon>Flavobacterium</taxon>
    </lineage>
</organism>
<protein>
    <submittedName>
        <fullName evidence="1">Polysaccharide (De)acetylase</fullName>
    </submittedName>
</protein>
<name>A0A2S0RAI4_9FLAO</name>
<keyword evidence="2" id="KW-1185">Reference proteome</keyword>
<sequence length="372" mass="42491">MGLKNYIKSNLYAISGWSTSRKIIVIESDDWGSIRMQSADAFKKMSQQFKLKDNPFNRVDSLETAKDLELLYDCLTSVRDKNDRHSIITANFLTANPDFEKIKAAGFEEYFYEDFRDSYQRYDCGSAFELVQKGISADIFYPQFHGREHVQVDYWMNDLKAAKQETIAGFEHRFFGFGRNEINPKGYLSSFYTASETELNNVKKTIHEGLQQFEQAFGFTSRSVIAPQNTMHPKLLPFLKENGVDVIQGARVRKQPLLKAGEKPTAKRFMGRVNEFGQIDIVRNVTFEPGSHSASQVAKALKEIEIAFRWKKPAVICSHRHNFMGTLKASNRENGLNQLGALLKAICKKWPETEFMTTVELADLIKSSKKTG</sequence>
<reference evidence="1 2" key="1">
    <citation type="submission" date="2018-04" db="EMBL/GenBank/DDBJ databases">
        <title>Genome sequencing of Flavobacterium sp. HYN0048.</title>
        <authorList>
            <person name="Yi H."/>
            <person name="Baek C."/>
        </authorList>
    </citation>
    <scope>NUCLEOTIDE SEQUENCE [LARGE SCALE GENOMIC DNA]</scope>
    <source>
        <strain evidence="1 2">HYN0048</strain>
    </source>
</reference>
<accession>A0A2S0RAI4</accession>
<dbReference type="KEGG" id="fmg:HYN48_00250"/>
<dbReference type="AlphaFoldDB" id="A0A2S0RAI4"/>
<evidence type="ECO:0000313" key="1">
    <source>
        <dbReference type="EMBL" id="AWA28636.1"/>
    </source>
</evidence>
<proteinExistence type="predicted"/>
<evidence type="ECO:0000313" key="2">
    <source>
        <dbReference type="Proteomes" id="UP000244193"/>
    </source>
</evidence>
<dbReference type="EMBL" id="CP028811">
    <property type="protein sequence ID" value="AWA28636.1"/>
    <property type="molecule type" value="Genomic_DNA"/>
</dbReference>